<evidence type="ECO:0000313" key="2">
    <source>
        <dbReference type="Proteomes" id="UP001148018"/>
    </source>
</evidence>
<protein>
    <submittedName>
        <fullName evidence="1">Uncharacterized protein</fullName>
    </submittedName>
</protein>
<proteinExistence type="predicted"/>
<gene>
    <name evidence="1" type="ORF">NHX12_017158</name>
</gene>
<dbReference type="EMBL" id="JANIIK010004074">
    <property type="protein sequence ID" value="KAJ3581019.1"/>
    <property type="molecule type" value="Genomic_DNA"/>
</dbReference>
<comment type="caution">
    <text evidence="1">The sequence shown here is derived from an EMBL/GenBank/DDBJ whole genome shotgun (WGS) entry which is preliminary data.</text>
</comment>
<keyword evidence="2" id="KW-1185">Reference proteome</keyword>
<dbReference type="Proteomes" id="UP001148018">
    <property type="component" value="Unassembled WGS sequence"/>
</dbReference>
<reference evidence="1" key="1">
    <citation type="submission" date="2022-07" db="EMBL/GenBank/DDBJ databases">
        <title>Chromosome-level genome of Muraenolepis orangiensis.</title>
        <authorList>
            <person name="Kim J."/>
        </authorList>
    </citation>
    <scope>NUCLEOTIDE SEQUENCE</scope>
    <source>
        <strain evidence="1">KU_S4_2022</strain>
        <tissue evidence="1">Muscle</tissue>
    </source>
</reference>
<sequence>MSQCEEDNTVLVAMATKKDHRYGSVDNQVVSAPNYNWSERILEKLSIPNLMSQDVPNPPPDFYTCSFRTSKLDR</sequence>
<dbReference type="AlphaFoldDB" id="A0A9Q0I0G1"/>
<name>A0A9Q0I0G1_9TELE</name>
<evidence type="ECO:0000313" key="1">
    <source>
        <dbReference type="EMBL" id="KAJ3581019.1"/>
    </source>
</evidence>
<organism evidence="1 2">
    <name type="scientific">Muraenolepis orangiensis</name>
    <name type="common">Patagonian moray cod</name>
    <dbReference type="NCBI Taxonomy" id="630683"/>
    <lineage>
        <taxon>Eukaryota</taxon>
        <taxon>Metazoa</taxon>
        <taxon>Chordata</taxon>
        <taxon>Craniata</taxon>
        <taxon>Vertebrata</taxon>
        <taxon>Euteleostomi</taxon>
        <taxon>Actinopterygii</taxon>
        <taxon>Neopterygii</taxon>
        <taxon>Teleostei</taxon>
        <taxon>Neoteleostei</taxon>
        <taxon>Acanthomorphata</taxon>
        <taxon>Zeiogadaria</taxon>
        <taxon>Gadariae</taxon>
        <taxon>Gadiformes</taxon>
        <taxon>Muraenolepidoidei</taxon>
        <taxon>Muraenolepididae</taxon>
        <taxon>Muraenolepis</taxon>
    </lineage>
</organism>
<dbReference type="OrthoDB" id="296386at2759"/>
<accession>A0A9Q0I0G1</accession>